<feature type="region of interest" description="Disordered" evidence="2">
    <location>
        <begin position="236"/>
        <end position="258"/>
    </location>
</feature>
<dbReference type="AlphaFoldDB" id="A0A5D6W9A6"/>
<organism evidence="4 5">
    <name type="scientific">Selenomonas ruminis</name>
    <dbReference type="NCBI Taxonomy" id="2593411"/>
    <lineage>
        <taxon>Bacteria</taxon>
        <taxon>Bacillati</taxon>
        <taxon>Bacillota</taxon>
        <taxon>Negativicutes</taxon>
        <taxon>Selenomonadales</taxon>
        <taxon>Selenomonadaceae</taxon>
        <taxon>Selenomonas</taxon>
    </lineage>
</organism>
<keyword evidence="3" id="KW-1133">Transmembrane helix</keyword>
<reference evidence="4 5" key="1">
    <citation type="submission" date="2019-08" db="EMBL/GenBank/DDBJ databases">
        <title>Selenomonas sp. mPRGC5 and Selenomonas sp. mPRGC8 isolated from ruminal fluid of dairy goat (Capra hircus).</title>
        <authorList>
            <person name="Poothong S."/>
            <person name="Nuengjamnong C."/>
            <person name="Tanasupawat S."/>
        </authorList>
    </citation>
    <scope>NUCLEOTIDE SEQUENCE [LARGE SCALE GENOMIC DNA]</scope>
    <source>
        <strain evidence="5">mPRGC5</strain>
    </source>
</reference>
<comment type="caution">
    <text evidence="4">The sequence shown here is derived from an EMBL/GenBank/DDBJ whole genome shotgun (WGS) entry which is preliminary data.</text>
</comment>
<protein>
    <submittedName>
        <fullName evidence="4">Uncharacterized protein</fullName>
    </submittedName>
</protein>
<keyword evidence="3" id="KW-0812">Transmembrane</keyword>
<sequence length="377" mass="43077">MEEERPAEKTACLSKRRRNIIAGAIAAVCLVAAGAGLFRCFVTNSAVDDGQAAVQADTGLIDWQQVIEAHPDYEKLKALREECRVLELESKDLAELFTVNPPELDKKTFDDSVWARDAQEVIGKRAEIERKSKRLTEEYRTATDAEYQARRNAINEEYLNALLNINIKLDNQAAMHNPLDSQQQKDAERAEWEEQRQQLRRERGVRQVELYQDYQQQISDHVKQELAPELEAWRKDLPQKRDAQKAGAAAQKTEAEKRNAEAMQKQMEKVQMVQQRQEKRKELADKRAKLQALESHILNDVAGKAAKVAILHHFTLILANRPQLLSNFGPHQEMFERVTRSTGMVVGVNTVDVTDELVQEIRTLPSRTEESTEDNKS</sequence>
<gene>
    <name evidence="4" type="ORF">FZ040_04635</name>
</gene>
<keyword evidence="5" id="KW-1185">Reference proteome</keyword>
<evidence type="ECO:0000313" key="5">
    <source>
        <dbReference type="Proteomes" id="UP000323646"/>
    </source>
</evidence>
<dbReference type="RefSeq" id="WP_149170928.1">
    <property type="nucleotide sequence ID" value="NZ_VTOY01000002.1"/>
</dbReference>
<dbReference type="EMBL" id="VTOY01000002">
    <property type="protein sequence ID" value="TYZ24012.1"/>
    <property type="molecule type" value="Genomic_DNA"/>
</dbReference>
<accession>A0A5D6W9A6</accession>
<dbReference type="Proteomes" id="UP000323646">
    <property type="component" value="Unassembled WGS sequence"/>
</dbReference>
<dbReference type="OrthoDB" id="1664663at2"/>
<feature type="transmembrane region" description="Helical" evidence="3">
    <location>
        <begin position="20"/>
        <end position="38"/>
    </location>
</feature>
<proteinExistence type="predicted"/>
<keyword evidence="1" id="KW-0175">Coiled coil</keyword>
<feature type="coiled-coil region" evidence="1">
    <location>
        <begin position="76"/>
        <end position="145"/>
    </location>
</feature>
<evidence type="ECO:0000256" key="1">
    <source>
        <dbReference type="SAM" id="Coils"/>
    </source>
</evidence>
<keyword evidence="3" id="KW-0472">Membrane</keyword>
<evidence type="ECO:0000256" key="2">
    <source>
        <dbReference type="SAM" id="MobiDB-lite"/>
    </source>
</evidence>
<evidence type="ECO:0000313" key="4">
    <source>
        <dbReference type="EMBL" id="TYZ24012.1"/>
    </source>
</evidence>
<name>A0A5D6W9A6_9FIRM</name>
<evidence type="ECO:0000256" key="3">
    <source>
        <dbReference type="SAM" id="Phobius"/>
    </source>
</evidence>